<name>L1J808_GUITC</name>
<dbReference type="InterPro" id="IPR036188">
    <property type="entry name" value="FAD/NAD-bd_sf"/>
</dbReference>
<reference evidence="2 4" key="1">
    <citation type="journal article" date="2012" name="Nature">
        <title>Algal genomes reveal evolutionary mosaicism and the fate of nucleomorphs.</title>
        <authorList>
            <consortium name="DOE Joint Genome Institute"/>
            <person name="Curtis B.A."/>
            <person name="Tanifuji G."/>
            <person name="Burki F."/>
            <person name="Gruber A."/>
            <person name="Irimia M."/>
            <person name="Maruyama S."/>
            <person name="Arias M.C."/>
            <person name="Ball S.G."/>
            <person name="Gile G.H."/>
            <person name="Hirakawa Y."/>
            <person name="Hopkins J.F."/>
            <person name="Kuo A."/>
            <person name="Rensing S.A."/>
            <person name="Schmutz J."/>
            <person name="Symeonidi A."/>
            <person name="Elias M."/>
            <person name="Eveleigh R.J."/>
            <person name="Herman E.K."/>
            <person name="Klute M.J."/>
            <person name="Nakayama T."/>
            <person name="Obornik M."/>
            <person name="Reyes-Prieto A."/>
            <person name="Armbrust E.V."/>
            <person name="Aves S.J."/>
            <person name="Beiko R.G."/>
            <person name="Coutinho P."/>
            <person name="Dacks J.B."/>
            <person name="Durnford D.G."/>
            <person name="Fast N.M."/>
            <person name="Green B.R."/>
            <person name="Grisdale C.J."/>
            <person name="Hempel F."/>
            <person name="Henrissat B."/>
            <person name="Hoppner M.P."/>
            <person name="Ishida K."/>
            <person name="Kim E."/>
            <person name="Koreny L."/>
            <person name="Kroth P.G."/>
            <person name="Liu Y."/>
            <person name="Malik S.B."/>
            <person name="Maier U.G."/>
            <person name="McRose D."/>
            <person name="Mock T."/>
            <person name="Neilson J.A."/>
            <person name="Onodera N.T."/>
            <person name="Poole A.M."/>
            <person name="Pritham E.J."/>
            <person name="Richards T.A."/>
            <person name="Rocap G."/>
            <person name="Roy S.W."/>
            <person name="Sarai C."/>
            <person name="Schaack S."/>
            <person name="Shirato S."/>
            <person name="Slamovits C.H."/>
            <person name="Spencer D.F."/>
            <person name="Suzuki S."/>
            <person name="Worden A.Z."/>
            <person name="Zauner S."/>
            <person name="Barry K."/>
            <person name="Bell C."/>
            <person name="Bharti A.K."/>
            <person name="Crow J.A."/>
            <person name="Grimwood J."/>
            <person name="Kramer R."/>
            <person name="Lindquist E."/>
            <person name="Lucas S."/>
            <person name="Salamov A."/>
            <person name="McFadden G.I."/>
            <person name="Lane C.E."/>
            <person name="Keeling P.J."/>
            <person name="Gray M.W."/>
            <person name="Grigoriev I.V."/>
            <person name="Archibald J.M."/>
        </authorList>
    </citation>
    <scope>NUCLEOTIDE SEQUENCE</scope>
    <source>
        <strain evidence="2 4">CCMP2712</strain>
    </source>
</reference>
<dbReference type="PANTHER" id="PTHR13847">
    <property type="entry name" value="SARCOSINE DEHYDROGENASE-RELATED"/>
    <property type="match status" value="1"/>
</dbReference>
<dbReference type="EMBL" id="JH993003">
    <property type="protein sequence ID" value="EKX44666.1"/>
    <property type="molecule type" value="Genomic_DNA"/>
</dbReference>
<evidence type="ECO:0000313" key="2">
    <source>
        <dbReference type="EMBL" id="EKX44666.1"/>
    </source>
</evidence>
<protein>
    <recommendedName>
        <fullName evidence="1">FAD dependent oxidoreductase domain-containing protein</fullName>
    </recommendedName>
</protein>
<evidence type="ECO:0000313" key="4">
    <source>
        <dbReference type="Proteomes" id="UP000011087"/>
    </source>
</evidence>
<proteinExistence type="predicted"/>
<dbReference type="Gene3D" id="3.30.9.10">
    <property type="entry name" value="D-Amino Acid Oxidase, subunit A, domain 2"/>
    <property type="match status" value="1"/>
</dbReference>
<dbReference type="SUPFAM" id="SSF51905">
    <property type="entry name" value="FAD/NAD(P)-binding domain"/>
    <property type="match status" value="1"/>
</dbReference>
<dbReference type="Gene3D" id="3.50.50.60">
    <property type="entry name" value="FAD/NAD(P)-binding domain"/>
    <property type="match status" value="1"/>
</dbReference>
<organism evidence="2">
    <name type="scientific">Guillardia theta (strain CCMP2712)</name>
    <name type="common">Cryptophyte</name>
    <dbReference type="NCBI Taxonomy" id="905079"/>
    <lineage>
        <taxon>Eukaryota</taxon>
        <taxon>Cryptophyceae</taxon>
        <taxon>Pyrenomonadales</taxon>
        <taxon>Geminigeraceae</taxon>
        <taxon>Guillardia</taxon>
    </lineage>
</organism>
<feature type="domain" description="FAD dependent oxidoreductase" evidence="1">
    <location>
        <begin position="21"/>
        <end position="362"/>
    </location>
</feature>
<gene>
    <name evidence="2" type="ORF">GUITHDRAFT_109442</name>
</gene>
<dbReference type="OMA" id="SRTRDIC"/>
<dbReference type="KEGG" id="gtt:GUITHDRAFT_109442"/>
<dbReference type="PaxDb" id="55529-EKX44666"/>
<sequence length="374" mass="42092">MQARGGGEEEGRAGDTCYQERIVVCGGGINGASIAYMLAKKGKRPLLIDREWEERGRHTFDHLDCVMGLIPSDWYRERYLENASTRTFSLHHAWQAELEALGLGYGGMSNATILEPITHTVSKMLFDKERALFLKLYNETDADPSEFFPSTEEICRRFPWLSPEFVFGAYYVNTQDTAKRASPRELRNSLLLAAIELGAEVRTENVTRVEVVDANTTQQKFRVVTDRSELLADKIVLAMGPWAKEACSQWFDIDIPLQTCIAYASVLRATPFDDPEDPCCVKTLVPWQKDADFPDDYELIVVPRNGSMTWLGDVADDVDPSTLTDPRKWAEHFELSAKHARALLSGAVDLIPSLRDAEIIHAGIKFSGLVKDRR</sequence>
<dbReference type="EnsemblProtists" id="EKX44666">
    <property type="protein sequence ID" value="EKX44666"/>
    <property type="gene ID" value="GUITHDRAFT_109442"/>
</dbReference>
<reference evidence="4" key="2">
    <citation type="submission" date="2012-11" db="EMBL/GenBank/DDBJ databases">
        <authorList>
            <person name="Kuo A."/>
            <person name="Curtis B.A."/>
            <person name="Tanifuji G."/>
            <person name="Burki F."/>
            <person name="Gruber A."/>
            <person name="Irimia M."/>
            <person name="Maruyama S."/>
            <person name="Arias M.C."/>
            <person name="Ball S.G."/>
            <person name="Gile G.H."/>
            <person name="Hirakawa Y."/>
            <person name="Hopkins J.F."/>
            <person name="Rensing S.A."/>
            <person name="Schmutz J."/>
            <person name="Symeonidi A."/>
            <person name="Elias M."/>
            <person name="Eveleigh R.J."/>
            <person name="Herman E.K."/>
            <person name="Klute M.J."/>
            <person name="Nakayama T."/>
            <person name="Obornik M."/>
            <person name="Reyes-Prieto A."/>
            <person name="Armbrust E.V."/>
            <person name="Aves S.J."/>
            <person name="Beiko R.G."/>
            <person name="Coutinho P."/>
            <person name="Dacks J.B."/>
            <person name="Durnford D.G."/>
            <person name="Fast N.M."/>
            <person name="Green B.R."/>
            <person name="Grisdale C."/>
            <person name="Hempe F."/>
            <person name="Henrissat B."/>
            <person name="Hoppner M.P."/>
            <person name="Ishida K.-I."/>
            <person name="Kim E."/>
            <person name="Koreny L."/>
            <person name="Kroth P.G."/>
            <person name="Liu Y."/>
            <person name="Malik S.-B."/>
            <person name="Maier U.G."/>
            <person name="McRose D."/>
            <person name="Mock T."/>
            <person name="Neilson J.A."/>
            <person name="Onodera N.T."/>
            <person name="Poole A.M."/>
            <person name="Pritham E.J."/>
            <person name="Richards T.A."/>
            <person name="Rocap G."/>
            <person name="Roy S.W."/>
            <person name="Sarai C."/>
            <person name="Schaack S."/>
            <person name="Shirato S."/>
            <person name="Slamovits C.H."/>
            <person name="Spencer D.F."/>
            <person name="Suzuki S."/>
            <person name="Worden A.Z."/>
            <person name="Zauner S."/>
            <person name="Barry K."/>
            <person name="Bell C."/>
            <person name="Bharti A.K."/>
            <person name="Crow J.A."/>
            <person name="Grimwood J."/>
            <person name="Kramer R."/>
            <person name="Lindquist E."/>
            <person name="Lucas S."/>
            <person name="Salamov A."/>
            <person name="McFadden G.I."/>
            <person name="Lane C.E."/>
            <person name="Keeling P.J."/>
            <person name="Gray M.W."/>
            <person name="Grigoriev I.V."/>
            <person name="Archibald J.M."/>
        </authorList>
    </citation>
    <scope>NUCLEOTIDE SEQUENCE</scope>
    <source>
        <strain evidence="4">CCMP2712</strain>
    </source>
</reference>
<dbReference type="STRING" id="905079.L1J808"/>
<dbReference type="HOGENOM" id="CLU_740701_0_0_1"/>
<dbReference type="AlphaFoldDB" id="L1J808"/>
<dbReference type="Pfam" id="PF01266">
    <property type="entry name" value="DAO"/>
    <property type="match status" value="1"/>
</dbReference>
<accession>L1J808</accession>
<dbReference type="InterPro" id="IPR006076">
    <property type="entry name" value="FAD-dep_OxRdtase"/>
</dbReference>
<keyword evidence="4" id="KW-1185">Reference proteome</keyword>
<dbReference type="RefSeq" id="XP_005831646.1">
    <property type="nucleotide sequence ID" value="XM_005831589.1"/>
</dbReference>
<dbReference type="GO" id="GO:0005737">
    <property type="term" value="C:cytoplasm"/>
    <property type="evidence" value="ECO:0007669"/>
    <property type="project" value="TreeGrafter"/>
</dbReference>
<evidence type="ECO:0000259" key="1">
    <source>
        <dbReference type="Pfam" id="PF01266"/>
    </source>
</evidence>
<dbReference type="Proteomes" id="UP000011087">
    <property type="component" value="Unassembled WGS sequence"/>
</dbReference>
<evidence type="ECO:0000313" key="3">
    <source>
        <dbReference type="EnsemblProtists" id="EKX44666"/>
    </source>
</evidence>
<dbReference type="OrthoDB" id="429143at2759"/>
<reference evidence="3" key="3">
    <citation type="submission" date="2015-06" db="UniProtKB">
        <authorList>
            <consortium name="EnsemblProtists"/>
        </authorList>
    </citation>
    <scope>IDENTIFICATION</scope>
</reference>
<dbReference type="GeneID" id="17301379"/>